<accession>A0A6I3SIU3</accession>
<gene>
    <name evidence="3" type="ORF">GJ688_07220</name>
</gene>
<sequence>MGNGTLSAIDVARLYPTPVFIYYADKQLPEWNQEAEKVLQLFPGESMEERLAQLISWVELDVGAYAGKMDSSILTKEIRLNQEMRFYEVITSPMYGGVGEFEGIMLVLRDVTALRAAEARRLEREKEETLAANLLSLLAPKNWIAPTRWQVFGRSIPARALGGDYYDIIPIQEEKKVILVVADVMGKGVQAALWMTMARQVIRQAAARYRDTGSTVEWIHQSLFRDLYHAGAFITMLFMVLDVESGRITYVNAGHHPALRIHGEQAEFLSGKGPALGMTEKPGYTVNFQAIQPGDTLLLYSDGILDSWQADGRGLGKEGLAKVVQQARLLKAREMLDGIFKAARAYPEGQQRWDDMTAVVVRRE</sequence>
<protein>
    <submittedName>
        <fullName evidence="3">SpoIIE family protein phosphatase</fullName>
    </submittedName>
</protein>
<organism evidence="3 4">
    <name type="scientific">Heliobacterium mobile</name>
    <name type="common">Heliobacillus mobilis</name>
    <dbReference type="NCBI Taxonomy" id="28064"/>
    <lineage>
        <taxon>Bacteria</taxon>
        <taxon>Bacillati</taxon>
        <taxon>Bacillota</taxon>
        <taxon>Clostridia</taxon>
        <taxon>Eubacteriales</taxon>
        <taxon>Heliobacteriaceae</taxon>
        <taxon>Heliobacterium</taxon>
    </lineage>
</organism>
<dbReference type="SMART" id="SM00331">
    <property type="entry name" value="PP2C_SIG"/>
    <property type="match status" value="1"/>
</dbReference>
<dbReference type="InterPro" id="IPR001932">
    <property type="entry name" value="PPM-type_phosphatase-like_dom"/>
</dbReference>
<feature type="domain" description="PPM-type phosphatase" evidence="2">
    <location>
        <begin position="148"/>
        <end position="363"/>
    </location>
</feature>
<dbReference type="PANTHER" id="PTHR43156">
    <property type="entry name" value="STAGE II SPORULATION PROTEIN E-RELATED"/>
    <property type="match status" value="1"/>
</dbReference>
<dbReference type="SUPFAM" id="SSF55785">
    <property type="entry name" value="PYP-like sensor domain (PAS domain)"/>
    <property type="match status" value="1"/>
</dbReference>
<proteinExistence type="predicted"/>
<comment type="caution">
    <text evidence="3">The sequence shown here is derived from an EMBL/GenBank/DDBJ whole genome shotgun (WGS) entry which is preliminary data.</text>
</comment>
<evidence type="ECO:0000259" key="2">
    <source>
        <dbReference type="PROSITE" id="PS51746"/>
    </source>
</evidence>
<keyword evidence="1" id="KW-0378">Hydrolase</keyword>
<dbReference type="GO" id="GO:0016791">
    <property type="term" value="F:phosphatase activity"/>
    <property type="evidence" value="ECO:0007669"/>
    <property type="project" value="TreeGrafter"/>
</dbReference>
<dbReference type="PANTHER" id="PTHR43156:SF2">
    <property type="entry name" value="STAGE II SPORULATION PROTEIN E"/>
    <property type="match status" value="1"/>
</dbReference>
<dbReference type="InterPro" id="IPR036457">
    <property type="entry name" value="PPM-type-like_dom_sf"/>
</dbReference>
<dbReference type="Proteomes" id="UP000430670">
    <property type="component" value="Unassembled WGS sequence"/>
</dbReference>
<keyword evidence="4" id="KW-1185">Reference proteome</keyword>
<reference evidence="3 4" key="1">
    <citation type="submission" date="2019-11" db="EMBL/GenBank/DDBJ databases">
        <title>Whole-genome sequence of a the green, strictly anaerobic photosynthetic bacterium Heliobacillus mobilis DSM 6151.</title>
        <authorList>
            <person name="Kyndt J.A."/>
            <person name="Meyer T.E."/>
        </authorList>
    </citation>
    <scope>NUCLEOTIDE SEQUENCE [LARGE SCALE GENOMIC DNA]</scope>
    <source>
        <strain evidence="3 4">DSM 6151</strain>
    </source>
</reference>
<dbReference type="SUPFAM" id="SSF81606">
    <property type="entry name" value="PP2C-like"/>
    <property type="match status" value="1"/>
</dbReference>
<dbReference type="InterPro" id="IPR052016">
    <property type="entry name" value="Bact_Sigma-Reg"/>
</dbReference>
<dbReference type="PROSITE" id="PS51746">
    <property type="entry name" value="PPM_2"/>
    <property type="match status" value="1"/>
</dbReference>
<dbReference type="EMBL" id="WNKU01000006">
    <property type="protein sequence ID" value="MTV48770.1"/>
    <property type="molecule type" value="Genomic_DNA"/>
</dbReference>
<dbReference type="Gene3D" id="3.30.450.20">
    <property type="entry name" value="PAS domain"/>
    <property type="match status" value="1"/>
</dbReference>
<evidence type="ECO:0000313" key="3">
    <source>
        <dbReference type="EMBL" id="MTV48770.1"/>
    </source>
</evidence>
<name>A0A6I3SIU3_HELMO</name>
<dbReference type="RefSeq" id="WP_155475872.1">
    <property type="nucleotide sequence ID" value="NZ_WNKU01000006.1"/>
</dbReference>
<dbReference type="OrthoDB" id="9763484at2"/>
<evidence type="ECO:0000256" key="1">
    <source>
        <dbReference type="ARBA" id="ARBA00022801"/>
    </source>
</evidence>
<evidence type="ECO:0000313" key="4">
    <source>
        <dbReference type="Proteomes" id="UP000430670"/>
    </source>
</evidence>
<dbReference type="Gene3D" id="3.60.40.10">
    <property type="entry name" value="PPM-type phosphatase domain"/>
    <property type="match status" value="1"/>
</dbReference>
<dbReference type="AlphaFoldDB" id="A0A6I3SIU3"/>
<dbReference type="InterPro" id="IPR035965">
    <property type="entry name" value="PAS-like_dom_sf"/>
</dbReference>
<dbReference type="Pfam" id="PF07228">
    <property type="entry name" value="SpoIIE"/>
    <property type="match status" value="1"/>
</dbReference>